<dbReference type="Proteomes" id="UP000653644">
    <property type="component" value="Unassembled WGS sequence"/>
</dbReference>
<protein>
    <recommendedName>
        <fullName evidence="2">Helix-turn-helix domain-containing protein</fullName>
    </recommendedName>
</protein>
<evidence type="ECO:0000313" key="4">
    <source>
        <dbReference type="Proteomes" id="UP000653644"/>
    </source>
</evidence>
<accession>A0ABQ3D171</accession>
<dbReference type="EMBL" id="BMVN01000030">
    <property type="protein sequence ID" value="GHA51770.1"/>
    <property type="molecule type" value="Genomic_DNA"/>
</dbReference>
<evidence type="ECO:0000256" key="1">
    <source>
        <dbReference type="SAM" id="MobiDB-lite"/>
    </source>
</evidence>
<sequence>MISAKTTTEPTDRAPVPSASGRLGLRQIPKGRRLTGQDAITFATYVIKAYRTKSIRSISAETGRSYGAIHRILTISGVTMRPRGRTQADAS</sequence>
<name>A0ABQ3D171_9ACTN</name>
<keyword evidence="4" id="KW-1185">Reference proteome</keyword>
<comment type="caution">
    <text evidence="3">The sequence shown here is derived from an EMBL/GenBank/DDBJ whole genome shotgun (WGS) entry which is preliminary data.</text>
</comment>
<organism evidence="3 4">
    <name type="scientific">Streptomyces canarius</name>
    <dbReference type="NCBI Taxonomy" id="285453"/>
    <lineage>
        <taxon>Bacteria</taxon>
        <taxon>Bacillati</taxon>
        <taxon>Actinomycetota</taxon>
        <taxon>Actinomycetes</taxon>
        <taxon>Kitasatosporales</taxon>
        <taxon>Streptomycetaceae</taxon>
        <taxon>Streptomyces</taxon>
    </lineage>
</organism>
<dbReference type="RefSeq" id="WP_229917473.1">
    <property type="nucleotide sequence ID" value="NZ_BMVN01000030.1"/>
</dbReference>
<dbReference type="InterPro" id="IPR045745">
    <property type="entry name" value="HTH_58_Actinobacteria-type"/>
</dbReference>
<reference evidence="4" key="1">
    <citation type="journal article" date="2019" name="Int. J. Syst. Evol. Microbiol.">
        <title>The Global Catalogue of Microorganisms (GCM) 10K type strain sequencing project: providing services to taxonomists for standard genome sequencing and annotation.</title>
        <authorList>
            <consortium name="The Broad Institute Genomics Platform"/>
            <consortium name="The Broad Institute Genome Sequencing Center for Infectious Disease"/>
            <person name="Wu L."/>
            <person name="Ma J."/>
        </authorList>
    </citation>
    <scope>NUCLEOTIDE SEQUENCE [LARGE SCALE GENOMIC DNA]</scope>
    <source>
        <strain evidence="4">JCM 4733</strain>
    </source>
</reference>
<evidence type="ECO:0000259" key="2">
    <source>
        <dbReference type="Pfam" id="PF19575"/>
    </source>
</evidence>
<evidence type="ECO:0000313" key="3">
    <source>
        <dbReference type="EMBL" id="GHA51770.1"/>
    </source>
</evidence>
<dbReference type="Pfam" id="PF19575">
    <property type="entry name" value="HTH_58"/>
    <property type="match status" value="1"/>
</dbReference>
<proteinExistence type="predicted"/>
<gene>
    <name evidence="3" type="ORF">GCM10010345_65450</name>
</gene>
<feature type="region of interest" description="Disordered" evidence="1">
    <location>
        <begin position="1"/>
        <end position="23"/>
    </location>
</feature>
<feature type="domain" description="Helix-turn-helix" evidence="2">
    <location>
        <begin position="29"/>
        <end position="86"/>
    </location>
</feature>